<name>A0AAP9Y2J4_BURGL</name>
<accession>A0AAP9Y2J4</accession>
<dbReference type="EMBL" id="CP065601">
    <property type="protein sequence ID" value="QPQ93346.1"/>
    <property type="molecule type" value="Genomic_DNA"/>
</dbReference>
<keyword evidence="5" id="KW-1185">Reference proteome</keyword>
<dbReference type="Gene3D" id="3.90.1200.10">
    <property type="match status" value="1"/>
</dbReference>
<organism evidence="2 4">
    <name type="scientific">Burkholderia glumae</name>
    <name type="common">Pseudomonas glumae</name>
    <dbReference type="NCBI Taxonomy" id="337"/>
    <lineage>
        <taxon>Bacteria</taxon>
        <taxon>Pseudomonadati</taxon>
        <taxon>Pseudomonadota</taxon>
        <taxon>Betaproteobacteria</taxon>
        <taxon>Burkholderiales</taxon>
        <taxon>Burkholderiaceae</taxon>
        <taxon>Burkholderia</taxon>
    </lineage>
</organism>
<dbReference type="Pfam" id="PF01636">
    <property type="entry name" value="APH"/>
    <property type="match status" value="1"/>
</dbReference>
<evidence type="ECO:0000259" key="1">
    <source>
        <dbReference type="Pfam" id="PF01636"/>
    </source>
</evidence>
<sequence>MTIRHPTRDTDILRLLQMLGIEASRIVEYRHGIAARNFHIVCMDGTTRVVRYDTRRTAADIREDRMLGTLAVRNGINAPTGNWLIHELGNATVVIRQHLAGTTLAELPPATWPDARRLGEVLRSIHEFPQPVIARKFFYAPVLDMLDRQWQTIRDAVASIAETADLAALLRYALQQFDHATEIETLRLSPTGLIHGDFTPANILIHEHGLTVLDWEKSCIGPVCADIAQSLYYFTAHSSKIGIFATSFLEGYGKPDWYKPDVIKAWMTLHPAFILLTDAANTFINQRLPLPARNPHREAYFRDVSVPRYRAYLAHQRDLLSIVS</sequence>
<gene>
    <name evidence="2" type="ORF">I6H06_13870</name>
    <name evidence="3" type="ORF">NFI99_22040</name>
</gene>
<proteinExistence type="predicted"/>
<dbReference type="SUPFAM" id="SSF56112">
    <property type="entry name" value="Protein kinase-like (PK-like)"/>
    <property type="match status" value="1"/>
</dbReference>
<evidence type="ECO:0000313" key="2">
    <source>
        <dbReference type="EMBL" id="QPQ93346.1"/>
    </source>
</evidence>
<dbReference type="Proteomes" id="UP001056386">
    <property type="component" value="Chromosome 1"/>
</dbReference>
<dbReference type="GeneID" id="45698177"/>
<reference evidence="3" key="2">
    <citation type="submission" date="2022-06" db="EMBL/GenBank/DDBJ databases">
        <title>Draft genome sequence of Burkholderia glumae strain GR20004 isolated from rice panicle showing bacterial panicle blight.</title>
        <authorList>
            <person name="Choi S.Y."/>
            <person name="Lee Y.H."/>
        </authorList>
    </citation>
    <scope>NUCLEOTIDE SEQUENCE</scope>
    <source>
        <strain evidence="3">GR20004</strain>
    </source>
</reference>
<evidence type="ECO:0000313" key="3">
    <source>
        <dbReference type="EMBL" id="USS47512.1"/>
    </source>
</evidence>
<dbReference type="AlphaFoldDB" id="A0AAP9Y2J4"/>
<dbReference type="Proteomes" id="UP000594892">
    <property type="component" value="Chromosome 2"/>
</dbReference>
<dbReference type="EMBL" id="CP099587">
    <property type="protein sequence ID" value="USS47512.1"/>
    <property type="molecule type" value="Genomic_DNA"/>
</dbReference>
<evidence type="ECO:0000313" key="5">
    <source>
        <dbReference type="Proteomes" id="UP001056386"/>
    </source>
</evidence>
<dbReference type="PANTHER" id="PTHR21310">
    <property type="entry name" value="AMINOGLYCOSIDE PHOSPHOTRANSFERASE-RELATED-RELATED"/>
    <property type="match status" value="1"/>
</dbReference>
<reference evidence="2 4" key="1">
    <citation type="submission" date="2020-12" db="EMBL/GenBank/DDBJ databases">
        <title>FDA dAtabase for Regulatory Grade micrObial Sequences (FDA-ARGOS): Supporting development and validation of Infectious Disease Dx tests.</title>
        <authorList>
            <person name="Minogue T."/>
            <person name="Wolcott M."/>
            <person name="Wasieloski L."/>
            <person name="Aguilar W."/>
            <person name="Moore D."/>
            <person name="Jaissle J."/>
            <person name="Tallon L."/>
            <person name="Sadzewicz L."/>
            <person name="Zhao X."/>
            <person name="Boylan J."/>
            <person name="Ott S."/>
            <person name="Bowen H."/>
            <person name="Vavikolanu K."/>
            <person name="Mehta A."/>
            <person name="Aluvathingal J."/>
            <person name="Nadendla S."/>
            <person name="Yan Y."/>
            <person name="Sichtig H."/>
        </authorList>
    </citation>
    <scope>NUCLEOTIDE SEQUENCE [LARGE SCALE GENOMIC DNA]</scope>
    <source>
        <strain evidence="2 4">FDAARGOS_949</strain>
    </source>
</reference>
<dbReference type="InterPro" id="IPR011009">
    <property type="entry name" value="Kinase-like_dom_sf"/>
</dbReference>
<feature type="domain" description="Aminoglycoside phosphotransferase" evidence="1">
    <location>
        <begin position="27"/>
        <end position="257"/>
    </location>
</feature>
<dbReference type="InterPro" id="IPR002575">
    <property type="entry name" value="Aminoglycoside_PTrfase"/>
</dbReference>
<protein>
    <submittedName>
        <fullName evidence="2">Aminoglycoside phosphotransferase family protein</fullName>
    </submittedName>
</protein>
<dbReference type="InterPro" id="IPR051678">
    <property type="entry name" value="AGP_Transferase"/>
</dbReference>
<dbReference type="RefSeq" id="WP_015875917.1">
    <property type="nucleotide sequence ID" value="NZ_CP021074.1"/>
</dbReference>
<evidence type="ECO:0000313" key="4">
    <source>
        <dbReference type="Proteomes" id="UP000594892"/>
    </source>
</evidence>